<evidence type="ECO:0000259" key="1">
    <source>
        <dbReference type="Pfam" id="PF13400"/>
    </source>
</evidence>
<gene>
    <name evidence="2" type="ORF">WDK88_34790</name>
</gene>
<accession>A0ABZ2NUH4</accession>
<protein>
    <submittedName>
        <fullName evidence="2">Pilus assembly protein TadG-related protein</fullName>
    </submittedName>
</protein>
<name>A0ABZ2NUH4_9BRAD</name>
<feature type="domain" description="Putative Flp pilus-assembly TadG-like N-terminal" evidence="1">
    <location>
        <begin position="23"/>
        <end position="69"/>
    </location>
</feature>
<keyword evidence="3" id="KW-1185">Reference proteome</keyword>
<reference evidence="2" key="2">
    <citation type="submission" date="2024-03" db="EMBL/GenBank/DDBJ databases">
        <authorList>
            <person name="Bromfield E.S.P."/>
            <person name="Cloutier S."/>
        </authorList>
    </citation>
    <scope>NUCLEOTIDE SEQUENCE</scope>
    <source>
        <strain evidence="2">5S5</strain>
    </source>
</reference>
<dbReference type="Pfam" id="PF13400">
    <property type="entry name" value="Tad"/>
    <property type="match status" value="1"/>
</dbReference>
<dbReference type="EMBL" id="CP147711">
    <property type="protein sequence ID" value="WXC78509.1"/>
    <property type="molecule type" value="Genomic_DNA"/>
</dbReference>
<reference evidence="2" key="1">
    <citation type="journal article" date="2021" name="Int. J. Syst. Evol. Microbiol.">
        <title>Bradyrhizobium septentrionale sp. nov. (sv. septentrionale) and Bradyrhizobium quebecense sp. nov. (sv. septentrionale) associated with legumes native to Canada possess rearranged symbiosis genes and numerous insertion sequences.</title>
        <authorList>
            <person name="Bromfield E.S.P."/>
            <person name="Cloutier S."/>
        </authorList>
    </citation>
    <scope>NUCLEOTIDE SEQUENCE</scope>
    <source>
        <strain evidence="2">5S5</strain>
    </source>
</reference>
<dbReference type="InterPro" id="IPR028087">
    <property type="entry name" value="Tad_N"/>
</dbReference>
<evidence type="ECO:0000313" key="3">
    <source>
        <dbReference type="Proteomes" id="UP001432046"/>
    </source>
</evidence>
<organism evidence="2 3">
    <name type="scientific">Bradyrhizobium septentrionale</name>
    <dbReference type="NCBI Taxonomy" id="1404411"/>
    <lineage>
        <taxon>Bacteria</taxon>
        <taxon>Pseudomonadati</taxon>
        <taxon>Pseudomonadota</taxon>
        <taxon>Alphaproteobacteria</taxon>
        <taxon>Hyphomicrobiales</taxon>
        <taxon>Nitrobacteraceae</taxon>
        <taxon>Bradyrhizobium</taxon>
    </lineage>
</organism>
<sequence>MTAMLMLMLMLMLMRRFGADERGNFAMISAGLMTLVIGCAGLAIDLGTIFADRRKTQSTADLAAIVAAANLNNPVNAATATVTQNNYPASAVVKVETGTYTANSAVAPQARFVTPAVGIPNAARVTLNTQTPLYFARYITGASSFTIRTTATATSTEMASFAIGSRLLSVNGGVLNAMLGSMLGTTLSLSVMDYNSLISAKIDALDFLSALATRVNLTGVTYSDLLSSNIKVGDIMAAALTTQQITNGAGAATTALSTISQAVTGSSTKITPGTLVDLGPFANLAVGQKPKVGASISVFDLVSTVAQIANGNHQIATSVNLGLPGIANVSVIATIGERPVGSSWIAMGTQGVSVHTAQTRILATVNVLGSGAVSAINLPVYVEVASGTATLNAVSCGHPNINTSQVTVGVTPGIVDAWIGNVTMADMTNFTTKPNPPPVTLVNLGLVTVTGLAHAGMGNTTPTNVNFSYSDIQSGTKKTVTTTNFLTSLTSTLLGNLSLTITVGPLGLPIPGLGALVMSILNGVTSPIDQVLASVLATLGIGLGQVDVWVLGVRCDGAVLVN</sequence>
<dbReference type="RefSeq" id="WP_338823442.1">
    <property type="nucleotide sequence ID" value="NZ_CP147708.1"/>
</dbReference>
<evidence type="ECO:0000313" key="2">
    <source>
        <dbReference type="EMBL" id="WXC78509.1"/>
    </source>
</evidence>
<proteinExistence type="predicted"/>
<dbReference type="Proteomes" id="UP001432046">
    <property type="component" value="Chromosome"/>
</dbReference>